<feature type="region of interest" description="Disordered" evidence="1">
    <location>
        <begin position="63"/>
        <end position="102"/>
    </location>
</feature>
<keyword evidence="2" id="KW-0812">Transmembrane</keyword>
<gene>
    <name evidence="3" type="ORF">P280DRAFT_526882</name>
</gene>
<feature type="compositionally biased region" description="Polar residues" evidence="1">
    <location>
        <begin position="206"/>
        <end position="221"/>
    </location>
</feature>
<evidence type="ECO:0000313" key="3">
    <source>
        <dbReference type="EMBL" id="KAF2639456.1"/>
    </source>
</evidence>
<sequence length="249" mass="27266">MSILTKPLYLFGPPMLLLVSIPLAIFASITTTIAVALLAVRVSVVYCELGVALIHAYISPEPAKPAPKRPSSLTCSPPRSRHRHGSSSSQDTAVPAARIHKKSESSASLLGISDLTRDFEGVGGWRYYEGEEEEALWMGMNKRLELPIAVPRRHQRRHTGEDRWSWSPETMRMSPVQSRSRTPTQAVMQGEGDEYFPLQMGIRPLSTASEPLSRSALQSRRPSAVGLEGSPTHAVDSKRANVAAKQSGE</sequence>
<evidence type="ECO:0000256" key="1">
    <source>
        <dbReference type="SAM" id="MobiDB-lite"/>
    </source>
</evidence>
<protein>
    <submittedName>
        <fullName evidence="3">Uncharacterized protein</fullName>
    </submittedName>
</protein>
<proteinExistence type="predicted"/>
<reference evidence="3" key="1">
    <citation type="journal article" date="2020" name="Stud. Mycol.">
        <title>101 Dothideomycetes genomes: a test case for predicting lifestyles and emergence of pathogens.</title>
        <authorList>
            <person name="Haridas S."/>
            <person name="Albert R."/>
            <person name="Binder M."/>
            <person name="Bloem J."/>
            <person name="Labutti K."/>
            <person name="Salamov A."/>
            <person name="Andreopoulos B."/>
            <person name="Baker S."/>
            <person name="Barry K."/>
            <person name="Bills G."/>
            <person name="Bluhm B."/>
            <person name="Cannon C."/>
            <person name="Castanera R."/>
            <person name="Culley D."/>
            <person name="Daum C."/>
            <person name="Ezra D."/>
            <person name="Gonzalez J."/>
            <person name="Henrissat B."/>
            <person name="Kuo A."/>
            <person name="Liang C."/>
            <person name="Lipzen A."/>
            <person name="Lutzoni F."/>
            <person name="Magnuson J."/>
            <person name="Mondo S."/>
            <person name="Nolan M."/>
            <person name="Ohm R."/>
            <person name="Pangilinan J."/>
            <person name="Park H.-J."/>
            <person name="Ramirez L."/>
            <person name="Alfaro M."/>
            <person name="Sun H."/>
            <person name="Tritt A."/>
            <person name="Yoshinaga Y."/>
            <person name="Zwiers L.-H."/>
            <person name="Turgeon B."/>
            <person name="Goodwin S."/>
            <person name="Spatafora J."/>
            <person name="Crous P."/>
            <person name="Grigoriev I."/>
        </authorList>
    </citation>
    <scope>NUCLEOTIDE SEQUENCE</scope>
    <source>
        <strain evidence="3">CBS 473.64</strain>
    </source>
</reference>
<feature type="compositionally biased region" description="Polar residues" evidence="1">
    <location>
        <begin position="175"/>
        <end position="185"/>
    </location>
</feature>
<dbReference type="Proteomes" id="UP000799753">
    <property type="component" value="Unassembled WGS sequence"/>
</dbReference>
<keyword evidence="4" id="KW-1185">Reference proteome</keyword>
<evidence type="ECO:0000256" key="2">
    <source>
        <dbReference type="SAM" id="Phobius"/>
    </source>
</evidence>
<keyword evidence="2" id="KW-0472">Membrane</keyword>
<organism evidence="3 4">
    <name type="scientific">Massarina eburnea CBS 473.64</name>
    <dbReference type="NCBI Taxonomy" id="1395130"/>
    <lineage>
        <taxon>Eukaryota</taxon>
        <taxon>Fungi</taxon>
        <taxon>Dikarya</taxon>
        <taxon>Ascomycota</taxon>
        <taxon>Pezizomycotina</taxon>
        <taxon>Dothideomycetes</taxon>
        <taxon>Pleosporomycetidae</taxon>
        <taxon>Pleosporales</taxon>
        <taxon>Massarineae</taxon>
        <taxon>Massarinaceae</taxon>
        <taxon>Massarina</taxon>
    </lineage>
</organism>
<evidence type="ECO:0000313" key="4">
    <source>
        <dbReference type="Proteomes" id="UP000799753"/>
    </source>
</evidence>
<keyword evidence="2" id="KW-1133">Transmembrane helix</keyword>
<dbReference type="AlphaFoldDB" id="A0A6A6RV92"/>
<name>A0A6A6RV92_9PLEO</name>
<feature type="transmembrane region" description="Helical" evidence="2">
    <location>
        <begin position="15"/>
        <end position="40"/>
    </location>
</feature>
<accession>A0A6A6RV92</accession>
<dbReference type="OrthoDB" id="4492972at2759"/>
<feature type="region of interest" description="Disordered" evidence="1">
    <location>
        <begin position="206"/>
        <end position="249"/>
    </location>
</feature>
<dbReference type="EMBL" id="MU006786">
    <property type="protein sequence ID" value="KAF2639456.1"/>
    <property type="molecule type" value="Genomic_DNA"/>
</dbReference>
<feature type="region of interest" description="Disordered" evidence="1">
    <location>
        <begin position="152"/>
        <end position="185"/>
    </location>
</feature>